<evidence type="ECO:0000313" key="2">
    <source>
        <dbReference type="EnsemblMetazoa" id="XP_022664640"/>
    </source>
</evidence>
<keyword evidence="1" id="KW-0732">Signal</keyword>
<dbReference type="PROSITE" id="PS51257">
    <property type="entry name" value="PROKAR_LIPOPROTEIN"/>
    <property type="match status" value="1"/>
</dbReference>
<dbReference type="InParanoid" id="A0A7M7KJN0"/>
<dbReference type="EnsemblMetazoa" id="XM_022808905">
    <property type="protein sequence ID" value="XP_022664640"/>
    <property type="gene ID" value="LOC111251852"/>
</dbReference>
<feature type="chain" id="PRO_5029735549" evidence="1">
    <location>
        <begin position="24"/>
        <end position="183"/>
    </location>
</feature>
<keyword evidence="3" id="KW-1185">Reference proteome</keyword>
<dbReference type="RefSeq" id="XP_022664640.1">
    <property type="nucleotide sequence ID" value="XM_022808905.1"/>
</dbReference>
<feature type="signal peptide" evidence="1">
    <location>
        <begin position="1"/>
        <end position="23"/>
    </location>
</feature>
<reference evidence="2" key="1">
    <citation type="submission" date="2021-01" db="UniProtKB">
        <authorList>
            <consortium name="EnsemblMetazoa"/>
        </authorList>
    </citation>
    <scope>IDENTIFICATION</scope>
</reference>
<name>A0A7M7KJN0_VARDE</name>
<dbReference type="OrthoDB" id="6510511at2759"/>
<organism evidence="2 3">
    <name type="scientific">Varroa destructor</name>
    <name type="common">Honeybee mite</name>
    <dbReference type="NCBI Taxonomy" id="109461"/>
    <lineage>
        <taxon>Eukaryota</taxon>
        <taxon>Metazoa</taxon>
        <taxon>Ecdysozoa</taxon>
        <taxon>Arthropoda</taxon>
        <taxon>Chelicerata</taxon>
        <taxon>Arachnida</taxon>
        <taxon>Acari</taxon>
        <taxon>Parasitiformes</taxon>
        <taxon>Mesostigmata</taxon>
        <taxon>Gamasina</taxon>
        <taxon>Dermanyssoidea</taxon>
        <taxon>Varroidae</taxon>
        <taxon>Varroa</taxon>
    </lineage>
</organism>
<evidence type="ECO:0000313" key="3">
    <source>
        <dbReference type="Proteomes" id="UP000594260"/>
    </source>
</evidence>
<dbReference type="AlphaFoldDB" id="A0A7M7KJN0"/>
<protein>
    <submittedName>
        <fullName evidence="2">Uncharacterized protein</fullName>
    </submittedName>
</protein>
<accession>A0A7M7KJN0</accession>
<dbReference type="GeneID" id="111251852"/>
<proteinExistence type="predicted"/>
<sequence>MNLLCIRVALVIAFLGALGCAFSQKVLDIKRVREYAQYTNDPINLRSTRIVKRQTPLQNGATATGTTNAATAAANSMMAGWSRVAAHLPQFFVEGRHYWPTQYSLTKQFGLQGINELIGEVVRYERSRALAAARESSCRQRDNCLWNQRFTMVSTLFGPMSEEQRLMQKIDCNSVFAGCQGYH</sequence>
<evidence type="ECO:0000256" key="1">
    <source>
        <dbReference type="SAM" id="SignalP"/>
    </source>
</evidence>
<dbReference type="KEGG" id="vde:111251852"/>
<dbReference type="Proteomes" id="UP000594260">
    <property type="component" value="Unplaced"/>
</dbReference>